<name>A0AB34G2G2_9HYPO</name>
<accession>A0AB34G2G2</accession>
<dbReference type="InterPro" id="IPR001031">
    <property type="entry name" value="Thioesterase"/>
</dbReference>
<dbReference type="Gene3D" id="3.40.50.1820">
    <property type="entry name" value="alpha/beta hydrolase"/>
    <property type="match status" value="1"/>
</dbReference>
<evidence type="ECO:0000259" key="1">
    <source>
        <dbReference type="Pfam" id="PF00975"/>
    </source>
</evidence>
<evidence type="ECO:0000313" key="3">
    <source>
        <dbReference type="Proteomes" id="UP001163105"/>
    </source>
</evidence>
<dbReference type="Pfam" id="PF00975">
    <property type="entry name" value="Thioesterase"/>
    <property type="match status" value="1"/>
</dbReference>
<dbReference type="Proteomes" id="UP001163105">
    <property type="component" value="Unassembled WGS sequence"/>
</dbReference>
<evidence type="ECO:0000313" key="2">
    <source>
        <dbReference type="EMBL" id="KAJ6444872.1"/>
    </source>
</evidence>
<dbReference type="SUPFAM" id="SSF53474">
    <property type="entry name" value="alpha/beta-Hydrolases"/>
    <property type="match status" value="1"/>
</dbReference>
<gene>
    <name evidence="2" type="ORF">O9K51_03272</name>
</gene>
<proteinExistence type="predicted"/>
<comment type="caution">
    <text evidence="2">The sequence shown here is derived from an EMBL/GenBank/DDBJ whole genome shotgun (WGS) entry which is preliminary data.</text>
</comment>
<dbReference type="InterPro" id="IPR029058">
    <property type="entry name" value="AB_hydrolase_fold"/>
</dbReference>
<organism evidence="2 3">
    <name type="scientific">Purpureocillium lavendulum</name>
    <dbReference type="NCBI Taxonomy" id="1247861"/>
    <lineage>
        <taxon>Eukaryota</taxon>
        <taxon>Fungi</taxon>
        <taxon>Dikarya</taxon>
        <taxon>Ascomycota</taxon>
        <taxon>Pezizomycotina</taxon>
        <taxon>Sordariomycetes</taxon>
        <taxon>Hypocreomycetidae</taxon>
        <taxon>Hypocreales</taxon>
        <taxon>Ophiocordycipitaceae</taxon>
        <taxon>Purpureocillium</taxon>
    </lineage>
</organism>
<dbReference type="AlphaFoldDB" id="A0AB34G2G2"/>
<reference evidence="2" key="1">
    <citation type="submission" date="2023-01" db="EMBL/GenBank/DDBJ databases">
        <title>The growth and conidiation of Purpureocillium lavendulum are regulated by nitrogen source and histone H3K14 acetylation.</title>
        <authorList>
            <person name="Tang P."/>
            <person name="Han J."/>
            <person name="Zhang C."/>
            <person name="Tang P."/>
            <person name="Qi F."/>
            <person name="Zhang K."/>
            <person name="Liang L."/>
        </authorList>
    </citation>
    <scope>NUCLEOTIDE SEQUENCE</scope>
    <source>
        <strain evidence="2">YMF1.00683</strain>
    </source>
</reference>
<feature type="domain" description="Thioesterase" evidence="1">
    <location>
        <begin position="25"/>
        <end position="138"/>
    </location>
</feature>
<sequence>MFPGGPNPIQVQFVPPYKQASSPHPLVFIHDGGGTVFSYFILGALNRDVWAIYNPKYFAGEAWEGGMDEMARHYIDLIVEAGVTGSILLGGWSLGGFLSLTIARMLAEDPSKKLSVAGFLIIDSPYHIARAKLTQKTTRSKIDGIPPLVQKAFDNCDVMLRHWDLPSWDGPSDGGKETKLRAGGRGFTLQPGTVLHKPLNEAWKEVGVKQYQHESTVDKPIAPPPGVMIRCTRHTQKAEGAGPEPALIDIFRDETLLGWEGNHADFLKAVIDVDADHYGIFDRDDQSKMEALTSQVNAGLEILDSITGPCQTKSTFAFF</sequence>
<dbReference type="EMBL" id="JAQHRD010000002">
    <property type="protein sequence ID" value="KAJ6444872.1"/>
    <property type="molecule type" value="Genomic_DNA"/>
</dbReference>
<keyword evidence="3" id="KW-1185">Reference proteome</keyword>
<protein>
    <submittedName>
        <fullName evidence="2">Amt4</fullName>
    </submittedName>
</protein>